<dbReference type="SUPFAM" id="SSF81822">
    <property type="entry name" value="RuBisCo LSMT C-terminal, substrate-binding domain"/>
    <property type="match status" value="1"/>
</dbReference>
<keyword evidence="1" id="KW-0489">Methyltransferase</keyword>
<evidence type="ECO:0000256" key="3">
    <source>
        <dbReference type="ARBA" id="ARBA00022691"/>
    </source>
</evidence>
<dbReference type="InterPro" id="IPR015353">
    <property type="entry name" value="Rubisco_LSMT_subst-bd"/>
</dbReference>
<evidence type="ECO:0000256" key="2">
    <source>
        <dbReference type="ARBA" id="ARBA00022679"/>
    </source>
</evidence>
<evidence type="ECO:0000256" key="1">
    <source>
        <dbReference type="ARBA" id="ARBA00022603"/>
    </source>
</evidence>
<dbReference type="AlphaFoldDB" id="A0A2C5YFF0"/>
<dbReference type="GO" id="GO:0005634">
    <property type="term" value="C:nucleus"/>
    <property type="evidence" value="ECO:0007669"/>
    <property type="project" value="TreeGrafter"/>
</dbReference>
<dbReference type="PANTHER" id="PTHR13271:SF34">
    <property type="entry name" value="N-LYSINE METHYLTRANSFERASE SETD6"/>
    <property type="match status" value="1"/>
</dbReference>
<dbReference type="FunFam" id="3.90.1410.10:FF:000007">
    <property type="entry name" value="Ribosomal lysine N-methyltransferase 4"/>
    <property type="match status" value="1"/>
</dbReference>
<dbReference type="Pfam" id="PF09273">
    <property type="entry name" value="Rubis-subs-bind"/>
    <property type="match status" value="1"/>
</dbReference>
<dbReference type="Proteomes" id="UP000226192">
    <property type="component" value="Unassembled WGS sequence"/>
</dbReference>
<keyword evidence="2" id="KW-0808">Transferase</keyword>
<feature type="domain" description="SET" evidence="4">
    <location>
        <begin position="24"/>
        <end position="265"/>
    </location>
</feature>
<dbReference type="Gene3D" id="3.90.1420.10">
    <property type="entry name" value="Rubisco LSMT, substrate-binding domain"/>
    <property type="match status" value="1"/>
</dbReference>
<dbReference type="EMBL" id="NJET01000015">
    <property type="protein sequence ID" value="PHH65704.1"/>
    <property type="molecule type" value="Genomic_DNA"/>
</dbReference>
<evidence type="ECO:0000313" key="5">
    <source>
        <dbReference type="EMBL" id="PHH65704.1"/>
    </source>
</evidence>
<organism evidence="5 6">
    <name type="scientific">Ophiocordyceps australis</name>
    <dbReference type="NCBI Taxonomy" id="1399860"/>
    <lineage>
        <taxon>Eukaryota</taxon>
        <taxon>Fungi</taxon>
        <taxon>Dikarya</taxon>
        <taxon>Ascomycota</taxon>
        <taxon>Pezizomycotina</taxon>
        <taxon>Sordariomycetes</taxon>
        <taxon>Hypocreomycetidae</taxon>
        <taxon>Hypocreales</taxon>
        <taxon>Ophiocordycipitaceae</taxon>
        <taxon>Ophiocordyceps</taxon>
    </lineage>
</organism>
<dbReference type="InterPro" id="IPR046341">
    <property type="entry name" value="SET_dom_sf"/>
</dbReference>
<dbReference type="PANTHER" id="PTHR13271">
    <property type="entry name" value="UNCHARACTERIZED PUTATIVE METHYLTRANSFERASE"/>
    <property type="match status" value="1"/>
</dbReference>
<name>A0A2C5YFF0_9HYPO</name>
<proteinExistence type="predicted"/>
<dbReference type="Pfam" id="PF00856">
    <property type="entry name" value="SET"/>
    <property type="match status" value="1"/>
</dbReference>
<dbReference type="OrthoDB" id="341421at2759"/>
<sequence length="455" mass="51350">MDFEAKTTSFLQWFRCIPGASFSDAIEIADFRSRNAGRGITAKRDISADETLFIIPRKAIISVETSSLRQRLPYLFESCGDGDDEQALDSWSGLILVLMYEFLLESSQWKPYLEILPDAFDTPMFWSDEELAELQASAVRCKIGKTEADNLFRTKLLPIIRRHPDVFGVGNDVGDEQLVQLAHRMGSTIMAYAFDMENDEQDEQEGEDGWVEDSEEKHVMGMVPMADILNADAEFNAHVNHGDDALTVTSLRPIEAGQEILNYYGPHANSELLRRYGYVTAKHARYDVVEIPWRIVKNAVMDHVGVSEQMLQDACKRLDEDQLEDVFILERQTCEPWPDGTLASPALVQEMPEELHAQLKALLKALQKGNAGLVKDKRKRDDSMRAILIKSLLAVESQYSTLSGQDEAILRQTLGQRKRMAVEVRLGEKKLLQEAKAALSDNTGHEEASKRVRVD</sequence>
<evidence type="ECO:0000259" key="4">
    <source>
        <dbReference type="PROSITE" id="PS50280"/>
    </source>
</evidence>
<gene>
    <name evidence="5" type="ORF">CDD81_1790</name>
</gene>
<dbReference type="CDD" id="cd19178">
    <property type="entry name" value="SET_SETD6"/>
    <property type="match status" value="1"/>
</dbReference>
<keyword evidence="6" id="KW-1185">Reference proteome</keyword>
<comment type="caution">
    <text evidence="5">The sequence shown here is derived from an EMBL/GenBank/DDBJ whole genome shotgun (WGS) entry which is preliminary data.</text>
</comment>
<evidence type="ECO:0000313" key="6">
    <source>
        <dbReference type="Proteomes" id="UP000226192"/>
    </source>
</evidence>
<dbReference type="GO" id="GO:0032259">
    <property type="term" value="P:methylation"/>
    <property type="evidence" value="ECO:0007669"/>
    <property type="project" value="UniProtKB-KW"/>
</dbReference>
<dbReference type="InterPro" id="IPR050600">
    <property type="entry name" value="SETD3_SETD6_MTase"/>
</dbReference>
<protein>
    <recommendedName>
        <fullName evidence="4">SET domain-containing protein</fullName>
    </recommendedName>
</protein>
<reference evidence="5 6" key="1">
    <citation type="submission" date="2017-06" db="EMBL/GenBank/DDBJ databases">
        <title>Ant-infecting Ophiocordyceps genomes reveal a high diversity of potential behavioral manipulation genes and a possible major role for enterotoxins.</title>
        <authorList>
            <person name="De Bekker C."/>
            <person name="Evans H.C."/>
            <person name="Brachmann A."/>
            <person name="Hughes D.P."/>
        </authorList>
    </citation>
    <scope>NUCLEOTIDE SEQUENCE [LARGE SCALE GENOMIC DNA]</scope>
    <source>
        <strain evidence="5 6">Map64</strain>
    </source>
</reference>
<keyword evidence="3" id="KW-0949">S-adenosyl-L-methionine</keyword>
<dbReference type="Gene3D" id="3.90.1410.10">
    <property type="entry name" value="set domain protein methyltransferase, domain 1"/>
    <property type="match status" value="1"/>
</dbReference>
<dbReference type="STRING" id="1399860.A0A2C5YFF0"/>
<dbReference type="PROSITE" id="PS50280">
    <property type="entry name" value="SET"/>
    <property type="match status" value="1"/>
</dbReference>
<dbReference type="InterPro" id="IPR001214">
    <property type="entry name" value="SET_dom"/>
</dbReference>
<dbReference type="SUPFAM" id="SSF82199">
    <property type="entry name" value="SET domain"/>
    <property type="match status" value="1"/>
</dbReference>
<accession>A0A2C5YFF0</accession>
<dbReference type="InterPro" id="IPR036464">
    <property type="entry name" value="Rubisco_LSMT_subst-bd_sf"/>
</dbReference>
<dbReference type="InterPro" id="IPR044430">
    <property type="entry name" value="SETD6_SET"/>
</dbReference>
<dbReference type="GO" id="GO:0016279">
    <property type="term" value="F:protein-lysine N-methyltransferase activity"/>
    <property type="evidence" value="ECO:0007669"/>
    <property type="project" value="InterPro"/>
</dbReference>